<sequence>MKKWRFLLLLLICLGVSLVYTATRLQDNADVELQYGNQPNVSSEEQSDESTRQVDVTEDQTKQGNLLLINRDYAVKRDSIRQGIVDLSTHRDLTQGYVLLDNNISLPKDIARKFSDMVTAAGKEGVNHFSMTSGVRSFEKQRELYQEKGANLALPAGHSEHNAGLALDVGSTQESMYNAPEAKWIEENAWKHGFILRYPEGKVDVTGIEYEPWHIRYVGLPHSAIMKEKNFVLEEYLNHLKQKKKMSVDVDGKAYTVSYHSFSENMTIDIPEHLEYKISGNNMNGVIVTVFE</sequence>
<evidence type="ECO:0000313" key="5">
    <source>
        <dbReference type="Proteomes" id="UP000198892"/>
    </source>
</evidence>
<organism evidence="4 5">
    <name type="scientific">Salibacterium halotolerans</name>
    <dbReference type="NCBI Taxonomy" id="1884432"/>
    <lineage>
        <taxon>Bacteria</taxon>
        <taxon>Bacillati</taxon>
        <taxon>Bacillota</taxon>
        <taxon>Bacilli</taxon>
        <taxon>Bacillales</taxon>
        <taxon>Bacillaceae</taxon>
    </lineage>
</organism>
<keyword evidence="4" id="KW-0645">Protease</keyword>
<dbReference type="AlphaFoldDB" id="A0A1I5P9X8"/>
<dbReference type="Pfam" id="PF02557">
    <property type="entry name" value="VanY"/>
    <property type="match status" value="1"/>
</dbReference>
<dbReference type="Gene3D" id="3.30.200.180">
    <property type="match status" value="1"/>
</dbReference>
<dbReference type="SUPFAM" id="SSF55166">
    <property type="entry name" value="Hedgehog/DD-peptidase"/>
    <property type="match status" value="1"/>
</dbReference>
<keyword evidence="4" id="KW-0378">Hydrolase</keyword>
<feature type="chain" id="PRO_5038447477" evidence="2">
    <location>
        <begin position="22"/>
        <end position="292"/>
    </location>
</feature>
<evidence type="ECO:0000256" key="1">
    <source>
        <dbReference type="SAM" id="MobiDB-lite"/>
    </source>
</evidence>
<dbReference type="InterPro" id="IPR009045">
    <property type="entry name" value="Zn_M74/Hedgehog-like"/>
</dbReference>
<feature type="signal peptide" evidence="2">
    <location>
        <begin position="1"/>
        <end position="21"/>
    </location>
</feature>
<dbReference type="GO" id="GO:0006508">
    <property type="term" value="P:proteolysis"/>
    <property type="evidence" value="ECO:0007669"/>
    <property type="project" value="InterPro"/>
</dbReference>
<gene>
    <name evidence="4" type="ORF">SAMN05518683_10434</name>
</gene>
<keyword evidence="5" id="KW-1185">Reference proteome</keyword>
<dbReference type="GO" id="GO:0004180">
    <property type="term" value="F:carboxypeptidase activity"/>
    <property type="evidence" value="ECO:0007669"/>
    <property type="project" value="UniProtKB-KW"/>
</dbReference>
<dbReference type="CDD" id="cd14852">
    <property type="entry name" value="LD-carboxypeptidase"/>
    <property type="match status" value="1"/>
</dbReference>
<dbReference type="PANTHER" id="PTHR34385:SF1">
    <property type="entry name" value="PEPTIDOGLYCAN L-ALANYL-D-GLUTAMATE ENDOPEPTIDASE CWLK"/>
    <property type="match status" value="1"/>
</dbReference>
<dbReference type="STRING" id="1884432.SAMN05518683_10434"/>
<dbReference type="PANTHER" id="PTHR34385">
    <property type="entry name" value="D-ALANYL-D-ALANINE CARBOXYPEPTIDASE"/>
    <property type="match status" value="1"/>
</dbReference>
<reference evidence="5" key="1">
    <citation type="submission" date="2016-10" db="EMBL/GenBank/DDBJ databases">
        <authorList>
            <person name="Varghese N."/>
            <person name="Submissions S."/>
        </authorList>
    </citation>
    <scope>NUCLEOTIDE SEQUENCE [LARGE SCALE GENOMIC DNA]</scope>
    <source>
        <strain evidence="5">S7</strain>
    </source>
</reference>
<dbReference type="OrthoDB" id="9792074at2"/>
<accession>A0A1I5P9X8</accession>
<protein>
    <submittedName>
        <fullName evidence="4">D-alanyl-D-alanine carboxypeptidase</fullName>
    </submittedName>
</protein>
<dbReference type="InterPro" id="IPR003709">
    <property type="entry name" value="VanY-like_core_dom"/>
</dbReference>
<name>A0A1I5P9X8_9BACI</name>
<proteinExistence type="predicted"/>
<dbReference type="EMBL" id="FOXD01000004">
    <property type="protein sequence ID" value="SFP30783.1"/>
    <property type="molecule type" value="Genomic_DNA"/>
</dbReference>
<dbReference type="Proteomes" id="UP000198892">
    <property type="component" value="Unassembled WGS sequence"/>
</dbReference>
<keyword evidence="4" id="KW-0121">Carboxypeptidase</keyword>
<keyword evidence="2" id="KW-0732">Signal</keyword>
<evidence type="ECO:0000313" key="4">
    <source>
        <dbReference type="EMBL" id="SFP30783.1"/>
    </source>
</evidence>
<dbReference type="InterPro" id="IPR052179">
    <property type="entry name" value="DD-CPase-like"/>
</dbReference>
<dbReference type="InterPro" id="IPR058193">
    <property type="entry name" value="VanY/YodJ_core_dom"/>
</dbReference>
<dbReference type="RefSeq" id="WP_093335607.1">
    <property type="nucleotide sequence ID" value="NZ_FOXD01000004.1"/>
</dbReference>
<feature type="region of interest" description="Disordered" evidence="1">
    <location>
        <begin position="36"/>
        <end position="59"/>
    </location>
</feature>
<dbReference type="Gene3D" id="3.30.1380.10">
    <property type="match status" value="1"/>
</dbReference>
<evidence type="ECO:0000256" key="2">
    <source>
        <dbReference type="SAM" id="SignalP"/>
    </source>
</evidence>
<feature type="domain" description="D-alanyl-D-alanine carboxypeptidase-like core" evidence="3">
    <location>
        <begin position="104"/>
        <end position="219"/>
    </location>
</feature>
<evidence type="ECO:0000259" key="3">
    <source>
        <dbReference type="Pfam" id="PF02557"/>
    </source>
</evidence>